<dbReference type="Proteomes" id="UP001500665">
    <property type="component" value="Unassembled WGS sequence"/>
</dbReference>
<dbReference type="SMART" id="SM00422">
    <property type="entry name" value="HTH_MERR"/>
    <property type="match status" value="1"/>
</dbReference>
<organism evidence="3 4">
    <name type="scientific">Actinocorallia libanotica</name>
    <dbReference type="NCBI Taxonomy" id="46162"/>
    <lineage>
        <taxon>Bacteria</taxon>
        <taxon>Bacillati</taxon>
        <taxon>Actinomycetota</taxon>
        <taxon>Actinomycetes</taxon>
        <taxon>Streptosporangiales</taxon>
        <taxon>Thermomonosporaceae</taxon>
        <taxon>Actinocorallia</taxon>
    </lineage>
</organism>
<gene>
    <name evidence="3" type="ORF">GCM10009550_03650</name>
</gene>
<dbReference type="InterPro" id="IPR000551">
    <property type="entry name" value="MerR-type_HTH_dom"/>
</dbReference>
<comment type="caution">
    <text evidence="3">The sequence shown here is derived from an EMBL/GenBank/DDBJ whole genome shotgun (WGS) entry which is preliminary data.</text>
</comment>
<reference evidence="3 4" key="1">
    <citation type="journal article" date="2019" name="Int. J. Syst. Evol. Microbiol.">
        <title>The Global Catalogue of Microorganisms (GCM) 10K type strain sequencing project: providing services to taxonomists for standard genome sequencing and annotation.</title>
        <authorList>
            <consortium name="The Broad Institute Genomics Platform"/>
            <consortium name="The Broad Institute Genome Sequencing Center for Infectious Disease"/>
            <person name="Wu L."/>
            <person name="Ma J."/>
        </authorList>
    </citation>
    <scope>NUCLEOTIDE SEQUENCE [LARGE SCALE GENOMIC DNA]</scope>
    <source>
        <strain evidence="3 4">JCM 10696</strain>
    </source>
</reference>
<name>A0ABN1Q3B3_9ACTN</name>
<dbReference type="InterPro" id="IPR047057">
    <property type="entry name" value="MerR_fam"/>
</dbReference>
<keyword evidence="4" id="KW-1185">Reference proteome</keyword>
<evidence type="ECO:0000256" key="1">
    <source>
        <dbReference type="ARBA" id="ARBA00023125"/>
    </source>
</evidence>
<evidence type="ECO:0000313" key="3">
    <source>
        <dbReference type="EMBL" id="GAA0937157.1"/>
    </source>
</evidence>
<evidence type="ECO:0000259" key="2">
    <source>
        <dbReference type="PROSITE" id="PS50937"/>
    </source>
</evidence>
<sequence>MDGEGYYSIGELARLGGVTVKAVRFYSDRGLVPEAGRTASGHRRYGAEAPMRLGLVRTLRELGIDLATIGKVIDREVSAAEAAAVHAEAVSVQLRLLRHRHAVLTAAARRGSTPEEIDLMHRLARLSTAERDALVADFLDSAFGAPTADPLSQVVHRSLTPELPDDPGSAQLEAWVELAELTQDPSFRTLMRSLFTLHTAERGAPTAPPRKHTVALIAETVPPLLAADVAPASPRAARTVAKIAAAHAAARNRQDTPALRHDLAAYLTAANDPRRERYLELLSTINGWSPPTHPRRELTWFHTALTATTPATPPPATSG</sequence>
<dbReference type="PANTHER" id="PTHR30204:SF93">
    <property type="entry name" value="HTH MERR-TYPE DOMAIN-CONTAINING PROTEIN"/>
    <property type="match status" value="1"/>
</dbReference>
<dbReference type="PRINTS" id="PR00040">
    <property type="entry name" value="HTHMERR"/>
</dbReference>
<dbReference type="PROSITE" id="PS50937">
    <property type="entry name" value="HTH_MERR_2"/>
    <property type="match status" value="1"/>
</dbReference>
<dbReference type="SUPFAM" id="SSF46955">
    <property type="entry name" value="Putative DNA-binding domain"/>
    <property type="match status" value="1"/>
</dbReference>
<protein>
    <submittedName>
        <fullName evidence="3">MerR family transcriptional regulator</fullName>
    </submittedName>
</protein>
<proteinExistence type="predicted"/>
<dbReference type="Gene3D" id="1.10.1660.10">
    <property type="match status" value="1"/>
</dbReference>
<dbReference type="PANTHER" id="PTHR30204">
    <property type="entry name" value="REDOX-CYCLING DRUG-SENSING TRANSCRIPTIONAL ACTIVATOR SOXR"/>
    <property type="match status" value="1"/>
</dbReference>
<feature type="domain" description="HTH merR-type" evidence="2">
    <location>
        <begin position="6"/>
        <end position="75"/>
    </location>
</feature>
<dbReference type="RefSeq" id="WP_344235941.1">
    <property type="nucleotide sequence ID" value="NZ_BAAAHH010000001.1"/>
</dbReference>
<dbReference type="EMBL" id="BAAAHH010000001">
    <property type="protein sequence ID" value="GAA0937157.1"/>
    <property type="molecule type" value="Genomic_DNA"/>
</dbReference>
<keyword evidence="1" id="KW-0238">DNA-binding</keyword>
<evidence type="ECO:0000313" key="4">
    <source>
        <dbReference type="Proteomes" id="UP001500665"/>
    </source>
</evidence>
<dbReference type="Pfam" id="PF00376">
    <property type="entry name" value="MerR"/>
    <property type="match status" value="1"/>
</dbReference>
<dbReference type="InterPro" id="IPR009061">
    <property type="entry name" value="DNA-bd_dom_put_sf"/>
</dbReference>
<accession>A0ABN1Q3B3</accession>
<dbReference type="CDD" id="cd00592">
    <property type="entry name" value="HTH_MerR-like"/>
    <property type="match status" value="1"/>
</dbReference>